<dbReference type="GO" id="GO:0016646">
    <property type="term" value="F:oxidoreductase activity, acting on the CH-NH group of donors, NAD or NADP as acceptor"/>
    <property type="evidence" value="ECO:0007669"/>
    <property type="project" value="UniProtKB-ARBA"/>
</dbReference>
<organism evidence="5 6">
    <name type="scientific">Candidatus Weimeria bifida</name>
    <dbReference type="NCBI Taxonomy" id="2599074"/>
    <lineage>
        <taxon>Bacteria</taxon>
        <taxon>Bacillati</taxon>
        <taxon>Bacillota</taxon>
        <taxon>Clostridia</taxon>
        <taxon>Lachnospirales</taxon>
        <taxon>Lachnospiraceae</taxon>
        <taxon>Candidatus Weimeria</taxon>
    </lineage>
</organism>
<keyword evidence="2" id="KW-0285">Flavoprotein</keyword>
<dbReference type="Proteomes" id="UP000460257">
    <property type="component" value="Unassembled WGS sequence"/>
</dbReference>
<protein>
    <submittedName>
        <fullName evidence="5">Flavin reductase family protein</fullName>
    </submittedName>
</protein>
<evidence type="ECO:0000256" key="1">
    <source>
        <dbReference type="ARBA" id="ARBA00001917"/>
    </source>
</evidence>
<evidence type="ECO:0000313" key="6">
    <source>
        <dbReference type="Proteomes" id="UP000460257"/>
    </source>
</evidence>
<proteinExistence type="inferred from homology"/>
<dbReference type="InterPro" id="IPR052174">
    <property type="entry name" value="Flavoredoxin"/>
</dbReference>
<dbReference type="SMART" id="SM00903">
    <property type="entry name" value="Flavin_Reduct"/>
    <property type="match status" value="1"/>
</dbReference>
<sequence>MKETWKPGNMLYPLPAVLVSTRGTDGTDNLFTVAWTGTICTNPPMLYISVRKSRFSYKALHETHEFGLNLTTEKLVRAVDYCGVVSGRDHDKFNDCHLTKEKADKINVPLVAESPVTIECRIVEEKELGSHVMMIADVLAVHADTRYMDEKGRFALEMAHPIVYSHGTYFSLEKPLGTFGYSVKKNHHRRSDFYGKKKRQSEK</sequence>
<dbReference type="PANTHER" id="PTHR43567:SF1">
    <property type="entry name" value="FLAVOREDOXIN"/>
    <property type="match status" value="1"/>
</dbReference>
<evidence type="ECO:0000256" key="2">
    <source>
        <dbReference type="ARBA" id="ARBA00022630"/>
    </source>
</evidence>
<dbReference type="GO" id="GO:0010181">
    <property type="term" value="F:FMN binding"/>
    <property type="evidence" value="ECO:0007669"/>
    <property type="project" value="InterPro"/>
</dbReference>
<dbReference type="Pfam" id="PF01613">
    <property type="entry name" value="Flavin_Reduct"/>
    <property type="match status" value="1"/>
</dbReference>
<keyword evidence="6" id="KW-1185">Reference proteome</keyword>
<accession>A0A6N7IXY2</accession>
<dbReference type="InterPro" id="IPR002563">
    <property type="entry name" value="Flavin_Rdtase-like_dom"/>
</dbReference>
<comment type="similarity">
    <text evidence="3">Belongs to the flavoredoxin family.</text>
</comment>
<dbReference type="PANTHER" id="PTHR43567">
    <property type="entry name" value="FLAVOREDOXIN-RELATED-RELATED"/>
    <property type="match status" value="1"/>
</dbReference>
<feature type="domain" description="Flavin reductase like" evidence="4">
    <location>
        <begin position="10"/>
        <end position="156"/>
    </location>
</feature>
<dbReference type="AlphaFoldDB" id="A0A6N7IXY2"/>
<dbReference type="Gene3D" id="2.30.110.10">
    <property type="entry name" value="Electron Transport, Fmn-binding Protein, Chain A"/>
    <property type="match status" value="1"/>
</dbReference>
<comment type="cofactor">
    <cofactor evidence="1">
        <name>FMN</name>
        <dbReference type="ChEBI" id="CHEBI:58210"/>
    </cofactor>
</comment>
<evidence type="ECO:0000259" key="4">
    <source>
        <dbReference type="SMART" id="SM00903"/>
    </source>
</evidence>
<dbReference type="InterPro" id="IPR012349">
    <property type="entry name" value="Split_barrel_FMN-bd"/>
</dbReference>
<evidence type="ECO:0000313" key="5">
    <source>
        <dbReference type="EMBL" id="MQN01151.1"/>
    </source>
</evidence>
<reference evidence="5" key="1">
    <citation type="journal article" date="2020" name="Appl. Environ. Microbiol.">
        <title>Medium-Chain Fatty Acid Synthesis by 'Candidatus Weimeria bifida' gen. nov., sp. nov., and 'Candidatus Pseudoramibacter fermentans' sp. nov.</title>
        <authorList>
            <person name="Scarborough M.J."/>
            <person name="Myers K.S."/>
            <person name="Donohue T.J."/>
            <person name="Noguera D.R."/>
        </authorList>
    </citation>
    <scope>NUCLEOTIDE SEQUENCE</scope>
    <source>
        <strain evidence="5">LCO1.1</strain>
    </source>
</reference>
<comment type="caution">
    <text evidence="5">The sequence shown here is derived from an EMBL/GenBank/DDBJ whole genome shotgun (WGS) entry which is preliminary data.</text>
</comment>
<dbReference type="EMBL" id="VOGC01000003">
    <property type="protein sequence ID" value="MQN01151.1"/>
    <property type="molecule type" value="Genomic_DNA"/>
</dbReference>
<evidence type="ECO:0000256" key="3">
    <source>
        <dbReference type="ARBA" id="ARBA00038054"/>
    </source>
</evidence>
<gene>
    <name evidence="5" type="ORF">FRC54_04260</name>
</gene>
<dbReference type="SUPFAM" id="SSF50475">
    <property type="entry name" value="FMN-binding split barrel"/>
    <property type="match status" value="1"/>
</dbReference>
<name>A0A6N7IXY2_9FIRM</name>